<feature type="region of interest" description="Disordered" evidence="1">
    <location>
        <begin position="126"/>
        <end position="156"/>
    </location>
</feature>
<protein>
    <submittedName>
        <fullName evidence="2">Uncharacterized protein</fullName>
    </submittedName>
</protein>
<comment type="caution">
    <text evidence="2">The sequence shown here is derived from an EMBL/GenBank/DDBJ whole genome shotgun (WGS) entry which is preliminary data.</text>
</comment>
<dbReference type="EMBL" id="BRXZ01002423">
    <property type="protein sequence ID" value="GMH61794.1"/>
    <property type="molecule type" value="Genomic_DNA"/>
</dbReference>
<name>A0A9W7A4I3_9STRA</name>
<dbReference type="PANTHER" id="PTHR37028">
    <property type="entry name" value="UNNAMED PRODUCT-RELATED"/>
    <property type="match status" value="1"/>
</dbReference>
<feature type="compositionally biased region" description="Basic and acidic residues" evidence="1">
    <location>
        <begin position="207"/>
        <end position="221"/>
    </location>
</feature>
<dbReference type="OrthoDB" id="195419at2759"/>
<keyword evidence="3" id="KW-1185">Reference proteome</keyword>
<feature type="region of interest" description="Disordered" evidence="1">
    <location>
        <begin position="207"/>
        <end position="227"/>
    </location>
</feature>
<accession>A0A9W7A4I3</accession>
<organism evidence="2 3">
    <name type="scientific">Triparma retinervis</name>
    <dbReference type="NCBI Taxonomy" id="2557542"/>
    <lineage>
        <taxon>Eukaryota</taxon>
        <taxon>Sar</taxon>
        <taxon>Stramenopiles</taxon>
        <taxon>Ochrophyta</taxon>
        <taxon>Bolidophyceae</taxon>
        <taxon>Parmales</taxon>
        <taxon>Triparmaceae</taxon>
        <taxon>Triparma</taxon>
    </lineage>
</organism>
<sequence>MDSNAGVRAKSAAISTLVQQLQRGEITKASMFARLSALKSNTNSGTGYDGNVSANYSGSPGLYGGGGVVESPVVGSGVTPSKQTIETDAGVPRVVLSPSPVDSDVLSSPDRRQLIQSLLAEKRRTLKGGEHSPPPPPTAHEPSFLSSRRASEEMKSRTLRAVKEEMMSECTFSPTIRALPASYGKPKNSSGGFYDRSARWAKEKEMNASVRKQENQDRELEGCTFGPTTLSNSHYRLGKAERVERVAPSTPNEQETVKRLYYMETKRLEERRRQEVQALKMKEDEEFRQSCTFKPDLSISQMNGAHKDEILNQVEARYLHSSTEAVERRKLILAHPDIASPGPGEYEEDRVETFKTQAVFNNFDINHQAGFGFKAVGEEREDRYRDLNGSRLGSSVGGDRSELGASARSKDEAQKDFHEFLARQNALQIRRKEGRESRKIADTPQFTPKVNSNFDTQTTRGDFLQRVERYQTKSEIATQKREAQAKSVPIECTFQPSVLRKSHEMPKRTVEDMSLGDAEQKEISNRALRLKVESERLSSFSFKPTLNNAYSTTKGKKTEGKLQVLKDPDNFIKRLEEQKKIKEEREAAIVKEKIDKEVAACVADGMNEPFAPKITECPAYIKRIAHSMQISRKHREQFETKVVQPSWK</sequence>
<reference evidence="2" key="1">
    <citation type="submission" date="2022-07" db="EMBL/GenBank/DDBJ databases">
        <title>Genome analysis of Parmales, a sister group of diatoms, reveals the evolutionary specialization of diatoms from phago-mixotrophs to photoautotrophs.</title>
        <authorList>
            <person name="Ban H."/>
            <person name="Sato S."/>
            <person name="Yoshikawa S."/>
            <person name="Kazumasa Y."/>
            <person name="Nakamura Y."/>
            <person name="Ichinomiya M."/>
            <person name="Saitoh K."/>
            <person name="Sato N."/>
            <person name="Blanc-Mathieu R."/>
            <person name="Endo H."/>
            <person name="Kuwata A."/>
            <person name="Ogata H."/>
        </authorList>
    </citation>
    <scope>NUCLEOTIDE SEQUENCE</scope>
</reference>
<evidence type="ECO:0000313" key="2">
    <source>
        <dbReference type="EMBL" id="GMH61794.1"/>
    </source>
</evidence>
<feature type="compositionally biased region" description="Low complexity" evidence="1">
    <location>
        <begin position="91"/>
        <end position="108"/>
    </location>
</feature>
<evidence type="ECO:0000256" key="1">
    <source>
        <dbReference type="SAM" id="MobiDB-lite"/>
    </source>
</evidence>
<feature type="region of interest" description="Disordered" evidence="1">
    <location>
        <begin position="387"/>
        <end position="411"/>
    </location>
</feature>
<proteinExistence type="predicted"/>
<dbReference type="Proteomes" id="UP001165082">
    <property type="component" value="Unassembled WGS sequence"/>
</dbReference>
<feature type="region of interest" description="Disordered" evidence="1">
    <location>
        <begin position="74"/>
        <end position="110"/>
    </location>
</feature>
<dbReference type="AlphaFoldDB" id="A0A9W7A4I3"/>
<dbReference type="PANTHER" id="PTHR37028:SF4">
    <property type="entry name" value="ALMS MOTIF DOMAIN-CONTAINING PROTEIN"/>
    <property type="match status" value="1"/>
</dbReference>
<evidence type="ECO:0000313" key="3">
    <source>
        <dbReference type="Proteomes" id="UP001165082"/>
    </source>
</evidence>
<gene>
    <name evidence="2" type="ORF">TrRE_jg8540</name>
</gene>